<gene>
    <name evidence="4" type="ORF">CYY_004155</name>
</gene>
<feature type="repeat" description="ANK" evidence="1">
    <location>
        <begin position="288"/>
        <end position="325"/>
    </location>
</feature>
<sequence>MEDIDIKSPSTSGSSTTTTTTSTKVIVDGQEEKSSGLITNVILENNVASISSTTSNSNSNKNNQPLNNNHRRHHQHKKSNSTTINNNSSSDEEEEDENILANYTNNTVKLEPYPNPLGKFPIHEAVYKNDIEVLKQLLGEESLISLNINSGNGGDVEEEEEEEDEGNNNDPNNTSTNSIGRPGINDRDSQHRTPLMYSNTVLVAKFLLERGARVNLRDSERQTVMHKCSTYNLPDLLSLFLDTGAHIKRDSSGCTPLHICAYKGHIQCSAVMMAKGPRRVKAEARDKKGKTPLHYSCESPEIDEISCQIISILVQGGSLLDTKDREKKTPLHFASILGKVKSVNVLLERGANPEIADIFGALPLHYSVTQVTGRKIAKLLIGKGSKVNSVDNVGQTPLFYAARSGLPKNVTALLRLGAQANVKDYQSRTPLHFSLEIANSTISSMLVSAGADVTLRYRYGQKGERPLSPRKMINQEQHQWKGENDADLLTDEFSHADIFGFLPDVSSNPNQMKKWSDVKDYYVTLMKDQQIKEKEREKKWLKIIRHWNKYYPKKIGKIQQLGWKSVPESMRGLLWKLILDPAKVKEGSKYTFEQLIDSDSEFVKQIDLDIDRTYRNHIIFRERFNQGQQSLFNVLKAYSVYDSEVGYCQGMSSVASLLLMYMTEEEAFWSLISLMEHEKYQFRGLFLPSFPLLYRNYAIHESLLHEELSKVHSHFNVEGVTSSMYSTKWFLTLFSGNIPFPMLVRFWDLVLLNGYYIIHSFAIHIIRQNQDILAKESFEKILNFFSNLDSNEIDVYQFIKTCKKNKISEKKIEKLNKKYELQQTQSGINPLPLKTRADSLFTANPLTTPNHQNNTSANGANHRHSK</sequence>
<feature type="repeat" description="ANK" evidence="1">
    <location>
        <begin position="393"/>
        <end position="425"/>
    </location>
</feature>
<dbReference type="Proteomes" id="UP000695562">
    <property type="component" value="Unassembled WGS sequence"/>
</dbReference>
<evidence type="ECO:0000259" key="3">
    <source>
        <dbReference type="PROSITE" id="PS50086"/>
    </source>
</evidence>
<dbReference type="GO" id="GO:0031267">
    <property type="term" value="F:small GTPase binding"/>
    <property type="evidence" value="ECO:0007669"/>
    <property type="project" value="TreeGrafter"/>
</dbReference>
<feature type="compositionally biased region" description="Acidic residues" evidence="2">
    <location>
        <begin position="155"/>
        <end position="167"/>
    </location>
</feature>
<dbReference type="PRINTS" id="PR01415">
    <property type="entry name" value="ANKYRIN"/>
</dbReference>
<dbReference type="OrthoDB" id="19040at2759"/>
<dbReference type="Pfam" id="PF00566">
    <property type="entry name" value="RabGAP-TBC"/>
    <property type="match status" value="1"/>
</dbReference>
<feature type="compositionally biased region" description="Polar residues" evidence="2">
    <location>
        <begin position="842"/>
        <end position="859"/>
    </location>
</feature>
<dbReference type="PANTHER" id="PTHR47219">
    <property type="entry name" value="RAB GTPASE-ACTIVATING PROTEIN 1-LIKE"/>
    <property type="match status" value="1"/>
</dbReference>
<feature type="compositionally biased region" description="Basic residues" evidence="2">
    <location>
        <begin position="69"/>
        <end position="79"/>
    </location>
</feature>
<dbReference type="InterPro" id="IPR036770">
    <property type="entry name" value="Ankyrin_rpt-contain_sf"/>
</dbReference>
<dbReference type="SMART" id="SM00248">
    <property type="entry name" value="ANK"/>
    <property type="match status" value="9"/>
</dbReference>
<proteinExistence type="predicted"/>
<reference evidence="4" key="1">
    <citation type="submission" date="2020-01" db="EMBL/GenBank/DDBJ databases">
        <title>Development of genomics and gene disruption for Polysphondylium violaceum indicates a role for the polyketide synthase stlB in stalk morphogenesis.</title>
        <authorList>
            <person name="Narita B."/>
            <person name="Kawabe Y."/>
            <person name="Kin K."/>
            <person name="Saito T."/>
            <person name="Gibbs R."/>
            <person name="Kuspa A."/>
            <person name="Muzny D."/>
            <person name="Queller D."/>
            <person name="Richards S."/>
            <person name="Strassman J."/>
            <person name="Sucgang R."/>
            <person name="Worley K."/>
            <person name="Schaap P."/>
        </authorList>
    </citation>
    <scope>NUCLEOTIDE SEQUENCE</scope>
    <source>
        <strain evidence="4">QSvi11</strain>
    </source>
</reference>
<dbReference type="SUPFAM" id="SSF48403">
    <property type="entry name" value="Ankyrin repeat"/>
    <property type="match status" value="1"/>
</dbReference>
<evidence type="ECO:0000313" key="5">
    <source>
        <dbReference type="Proteomes" id="UP000695562"/>
    </source>
</evidence>
<protein>
    <recommendedName>
        <fullName evidence="3">Rab-GAP TBC domain-containing protein</fullName>
    </recommendedName>
</protein>
<dbReference type="Pfam" id="PF12796">
    <property type="entry name" value="Ank_2"/>
    <property type="match status" value="3"/>
</dbReference>
<dbReference type="GO" id="GO:0016192">
    <property type="term" value="P:vesicle-mediated transport"/>
    <property type="evidence" value="ECO:0007669"/>
    <property type="project" value="UniProtKB-ARBA"/>
</dbReference>
<dbReference type="AlphaFoldDB" id="A0A8J4PV11"/>
<dbReference type="PROSITE" id="PS50086">
    <property type="entry name" value="TBC_RABGAP"/>
    <property type="match status" value="1"/>
</dbReference>
<keyword evidence="5" id="KW-1185">Reference proteome</keyword>
<keyword evidence="1" id="KW-0040">ANK repeat</keyword>
<feature type="compositionally biased region" description="Low complexity" evidence="2">
    <location>
        <begin position="80"/>
        <end position="89"/>
    </location>
</feature>
<dbReference type="FunFam" id="1.10.8.270:FF:000007">
    <property type="entry name" value="TBC1 domain family member 10A"/>
    <property type="match status" value="1"/>
</dbReference>
<feature type="region of interest" description="Disordered" evidence="2">
    <location>
        <begin position="1"/>
        <end position="36"/>
    </location>
</feature>
<feature type="compositionally biased region" description="Low complexity" evidence="2">
    <location>
        <begin position="51"/>
        <end position="68"/>
    </location>
</feature>
<comment type="caution">
    <text evidence="4">The sequence shown here is derived from an EMBL/GenBank/DDBJ whole genome shotgun (WGS) entry which is preliminary data.</text>
</comment>
<dbReference type="SUPFAM" id="SSF47923">
    <property type="entry name" value="Ypt/Rab-GAP domain of gyp1p"/>
    <property type="match status" value="2"/>
</dbReference>
<organism evidence="4 5">
    <name type="scientific">Polysphondylium violaceum</name>
    <dbReference type="NCBI Taxonomy" id="133409"/>
    <lineage>
        <taxon>Eukaryota</taxon>
        <taxon>Amoebozoa</taxon>
        <taxon>Evosea</taxon>
        <taxon>Eumycetozoa</taxon>
        <taxon>Dictyostelia</taxon>
        <taxon>Dictyosteliales</taxon>
        <taxon>Dictyosteliaceae</taxon>
        <taxon>Polysphondylium</taxon>
    </lineage>
</organism>
<dbReference type="PANTHER" id="PTHR47219:SF25">
    <property type="entry name" value="RAB-GAP TBC DOMAIN-CONTAINING PROTEIN"/>
    <property type="match status" value="1"/>
</dbReference>
<evidence type="ECO:0000256" key="1">
    <source>
        <dbReference type="PROSITE-ProRule" id="PRU00023"/>
    </source>
</evidence>
<dbReference type="Gene3D" id="1.25.40.20">
    <property type="entry name" value="Ankyrin repeat-containing domain"/>
    <property type="match status" value="2"/>
</dbReference>
<dbReference type="FunFam" id="1.10.472.80:FF:000006">
    <property type="entry name" value="TBC1 domain family member 14"/>
    <property type="match status" value="1"/>
</dbReference>
<accession>A0A8J4PV11</accession>
<feature type="region of interest" description="Disordered" evidence="2">
    <location>
        <begin position="146"/>
        <end position="191"/>
    </location>
</feature>
<dbReference type="Gene3D" id="1.10.472.80">
    <property type="entry name" value="Ypt/Rab-GAP domain of gyp1p, domain 3"/>
    <property type="match status" value="1"/>
</dbReference>
<evidence type="ECO:0000256" key="2">
    <source>
        <dbReference type="SAM" id="MobiDB-lite"/>
    </source>
</evidence>
<dbReference type="EMBL" id="AJWJ01000142">
    <property type="protein sequence ID" value="KAF2074528.1"/>
    <property type="molecule type" value="Genomic_DNA"/>
</dbReference>
<feature type="domain" description="Rab-GAP TBC" evidence="3">
    <location>
        <begin position="565"/>
        <end position="754"/>
    </location>
</feature>
<dbReference type="GO" id="GO:0005096">
    <property type="term" value="F:GTPase activator activity"/>
    <property type="evidence" value="ECO:0007669"/>
    <property type="project" value="TreeGrafter"/>
</dbReference>
<dbReference type="InterPro" id="IPR035969">
    <property type="entry name" value="Rab-GAP_TBC_sf"/>
</dbReference>
<feature type="compositionally biased region" description="Low complexity" evidence="2">
    <location>
        <begin position="8"/>
        <end position="23"/>
    </location>
</feature>
<feature type="repeat" description="ANK" evidence="1">
    <location>
        <begin position="326"/>
        <end position="358"/>
    </location>
</feature>
<feature type="region of interest" description="Disordered" evidence="2">
    <location>
        <begin position="842"/>
        <end position="866"/>
    </location>
</feature>
<dbReference type="Gene3D" id="1.10.8.270">
    <property type="entry name" value="putative rabgap domain of human tbc1 domain family member 14 like domains"/>
    <property type="match status" value="1"/>
</dbReference>
<dbReference type="PROSITE" id="PS50088">
    <property type="entry name" value="ANK_REPEAT"/>
    <property type="match status" value="5"/>
</dbReference>
<dbReference type="InterPro" id="IPR050302">
    <property type="entry name" value="Rab_GAP_TBC_domain"/>
</dbReference>
<feature type="region of interest" description="Disordered" evidence="2">
    <location>
        <begin position="51"/>
        <end position="97"/>
    </location>
</feature>
<name>A0A8J4PV11_9MYCE</name>
<dbReference type="GO" id="GO:0031410">
    <property type="term" value="C:cytoplasmic vesicle"/>
    <property type="evidence" value="ECO:0007669"/>
    <property type="project" value="UniProtKB-ARBA"/>
</dbReference>
<dbReference type="InterPro" id="IPR002110">
    <property type="entry name" value="Ankyrin_rpt"/>
</dbReference>
<feature type="repeat" description="ANK" evidence="1">
    <location>
        <begin position="359"/>
        <end position="392"/>
    </location>
</feature>
<dbReference type="InterPro" id="IPR000195">
    <property type="entry name" value="Rab-GAP-TBC_dom"/>
</dbReference>
<feature type="compositionally biased region" description="Low complexity" evidence="2">
    <location>
        <begin position="168"/>
        <end position="178"/>
    </location>
</feature>
<feature type="repeat" description="ANK" evidence="1">
    <location>
        <begin position="426"/>
        <end position="458"/>
    </location>
</feature>
<evidence type="ECO:0000313" key="4">
    <source>
        <dbReference type="EMBL" id="KAF2074528.1"/>
    </source>
</evidence>
<dbReference type="GO" id="GO:0005773">
    <property type="term" value="C:vacuole"/>
    <property type="evidence" value="ECO:0007669"/>
    <property type="project" value="UniProtKB-ARBA"/>
</dbReference>
<dbReference type="SMART" id="SM00164">
    <property type="entry name" value="TBC"/>
    <property type="match status" value="1"/>
</dbReference>
<dbReference type="PROSITE" id="PS50297">
    <property type="entry name" value="ANK_REP_REGION"/>
    <property type="match status" value="4"/>
</dbReference>